<dbReference type="Proteomes" id="UP000032683">
    <property type="component" value="Unassembled WGS sequence"/>
</dbReference>
<evidence type="ECO:0000256" key="8">
    <source>
        <dbReference type="ARBA" id="ARBA00023102"/>
    </source>
</evidence>
<keyword evidence="6 11" id="KW-0521">NADP</keyword>
<dbReference type="GO" id="GO:0005829">
    <property type="term" value="C:cytosol"/>
    <property type="evidence" value="ECO:0007669"/>
    <property type="project" value="TreeGrafter"/>
</dbReference>
<evidence type="ECO:0000256" key="6">
    <source>
        <dbReference type="ARBA" id="ARBA00022857"/>
    </source>
</evidence>
<feature type="domain" description="Tetrahydrofolate dehydrogenase/cyclohydrolase NAD(P)-binding" evidence="13">
    <location>
        <begin position="139"/>
        <end position="283"/>
    </location>
</feature>
<accession>A0A0D6Q5E3</accession>
<organism evidence="14 15">
    <name type="scientific">Komagataeibacter xylinus NBRC 13693</name>
    <dbReference type="NCBI Taxonomy" id="1234668"/>
    <lineage>
        <taxon>Bacteria</taxon>
        <taxon>Pseudomonadati</taxon>
        <taxon>Pseudomonadota</taxon>
        <taxon>Alphaproteobacteria</taxon>
        <taxon>Acetobacterales</taxon>
        <taxon>Acetobacteraceae</taxon>
        <taxon>Komagataeibacter</taxon>
    </lineage>
</organism>
<comment type="similarity">
    <text evidence="11">Belongs to the tetrahydrofolate dehydrogenase/cyclohydrolase family.</text>
</comment>
<dbReference type="GO" id="GO:0004488">
    <property type="term" value="F:methylenetetrahydrofolate dehydrogenase (NADP+) activity"/>
    <property type="evidence" value="ECO:0007669"/>
    <property type="project" value="UniProtKB-UniRule"/>
</dbReference>
<evidence type="ECO:0000256" key="1">
    <source>
        <dbReference type="ARBA" id="ARBA00004777"/>
    </source>
</evidence>
<evidence type="ECO:0000259" key="12">
    <source>
        <dbReference type="Pfam" id="PF00763"/>
    </source>
</evidence>
<comment type="catalytic activity">
    <reaction evidence="11">
        <text>(6R)-5,10-methenyltetrahydrofolate + H2O = (6R)-10-formyltetrahydrofolate + H(+)</text>
        <dbReference type="Rhea" id="RHEA:23700"/>
        <dbReference type="ChEBI" id="CHEBI:15377"/>
        <dbReference type="ChEBI" id="CHEBI:15378"/>
        <dbReference type="ChEBI" id="CHEBI:57455"/>
        <dbReference type="ChEBI" id="CHEBI:195366"/>
        <dbReference type="EC" id="3.5.4.9"/>
    </reaction>
</comment>
<feature type="binding site" evidence="11">
    <location>
        <position position="190"/>
    </location>
    <ligand>
        <name>NADP(+)</name>
        <dbReference type="ChEBI" id="CHEBI:58349"/>
    </ligand>
</feature>
<dbReference type="Gene3D" id="3.40.50.720">
    <property type="entry name" value="NAD(P)-binding Rossmann-like Domain"/>
    <property type="match status" value="1"/>
</dbReference>
<dbReference type="InterPro" id="IPR020631">
    <property type="entry name" value="THF_DH/CycHdrlase_NAD-bd_dom"/>
</dbReference>
<comment type="subunit">
    <text evidence="11">Homodimer.</text>
</comment>
<dbReference type="CDD" id="cd01080">
    <property type="entry name" value="NAD_bind_m-THF_DH_Cyclohyd"/>
    <property type="match status" value="1"/>
</dbReference>
<evidence type="ECO:0000259" key="13">
    <source>
        <dbReference type="Pfam" id="PF02882"/>
    </source>
</evidence>
<keyword evidence="10 11" id="KW-0511">Multifunctional enzyme</keyword>
<dbReference type="GO" id="GO:0006164">
    <property type="term" value="P:purine nucleotide biosynthetic process"/>
    <property type="evidence" value="ECO:0007669"/>
    <property type="project" value="UniProtKB-KW"/>
</dbReference>
<evidence type="ECO:0000256" key="11">
    <source>
        <dbReference type="HAMAP-Rule" id="MF_01576"/>
    </source>
</evidence>
<evidence type="ECO:0000313" key="15">
    <source>
        <dbReference type="Proteomes" id="UP000032683"/>
    </source>
</evidence>
<evidence type="ECO:0000256" key="4">
    <source>
        <dbReference type="ARBA" id="ARBA00022755"/>
    </source>
</evidence>
<keyword evidence="2 11" id="KW-0554">One-carbon metabolism</keyword>
<dbReference type="GO" id="GO:0035999">
    <property type="term" value="P:tetrahydrofolate interconversion"/>
    <property type="evidence" value="ECO:0007669"/>
    <property type="project" value="UniProtKB-UniRule"/>
</dbReference>
<dbReference type="PRINTS" id="PR00085">
    <property type="entry name" value="THFDHDRGNASE"/>
</dbReference>
<dbReference type="PANTHER" id="PTHR48099">
    <property type="entry name" value="C-1-TETRAHYDROFOLATE SYNTHASE, CYTOPLASMIC-RELATED"/>
    <property type="match status" value="1"/>
</dbReference>
<evidence type="ECO:0000256" key="5">
    <source>
        <dbReference type="ARBA" id="ARBA00022801"/>
    </source>
</evidence>
<sequence>MMRIIDSRPLLDAFLGALRPAAGRAAQVTGAPPVLAIVRAAENAGSAAYAARIRATAAQAGITCHEVPLDTRMDGAALCAQVAAVSATPGVNGMIVLLPLPAGISVPQVMAQMDPDKDVDCQQPLNLGRIMAGTPLYLPCTATAAVMLAQGMLGDLAGVNCAVIGASASVGRPLALQLLDRGATVEIVHIRTRDIADHARRAQVIFAAAGHAGLVDAAWVSPGAVLVDIGINADPTGRPGVVGDIDVAAVAQQAAAITAVPDGVGPMTTGILLANTVHAASRQAGVDFTYPDLTTLPAYQALRL</sequence>
<keyword evidence="4 11" id="KW-0658">Purine biosynthesis</keyword>
<keyword evidence="7 11" id="KW-0560">Oxidoreductase</keyword>
<evidence type="ECO:0000313" key="14">
    <source>
        <dbReference type="EMBL" id="GAN98563.1"/>
    </source>
</evidence>
<dbReference type="InterPro" id="IPR020630">
    <property type="entry name" value="THF_DH/CycHdrlase_cat_dom"/>
</dbReference>
<dbReference type="EC" id="3.5.4.9" evidence="11"/>
<dbReference type="InterPro" id="IPR036291">
    <property type="entry name" value="NAD(P)-bd_dom_sf"/>
</dbReference>
<dbReference type="InterPro" id="IPR046346">
    <property type="entry name" value="Aminoacid_DH-like_N_sf"/>
</dbReference>
<keyword evidence="8 11" id="KW-0368">Histidine biosynthesis</keyword>
<evidence type="ECO:0000256" key="7">
    <source>
        <dbReference type="ARBA" id="ARBA00023002"/>
    </source>
</evidence>
<gene>
    <name evidence="11" type="primary">folD</name>
    <name evidence="14" type="ORF">Gxy13693_005_044</name>
</gene>
<dbReference type="HAMAP" id="MF_01576">
    <property type="entry name" value="THF_DHG_CYH"/>
    <property type="match status" value="1"/>
</dbReference>
<dbReference type="SUPFAM" id="SSF51735">
    <property type="entry name" value="NAD(P)-binding Rossmann-fold domains"/>
    <property type="match status" value="1"/>
</dbReference>
<dbReference type="GO" id="GO:0004477">
    <property type="term" value="F:methenyltetrahydrofolate cyclohydrolase activity"/>
    <property type="evidence" value="ECO:0007669"/>
    <property type="project" value="UniProtKB-UniRule"/>
</dbReference>
<feature type="domain" description="Tetrahydrofolate dehydrogenase/cyclohydrolase catalytic" evidence="12">
    <location>
        <begin position="26"/>
        <end position="120"/>
    </location>
</feature>
<name>A0A0D6Q5E3_KOMXY</name>
<dbReference type="InterPro" id="IPR000672">
    <property type="entry name" value="THF_DH/CycHdrlase"/>
</dbReference>
<dbReference type="EC" id="1.5.1.5" evidence="11"/>
<dbReference type="Gene3D" id="3.40.50.10860">
    <property type="entry name" value="Leucine Dehydrogenase, chain A, domain 1"/>
    <property type="match status" value="1"/>
</dbReference>
<protein>
    <recommendedName>
        <fullName evidence="11">Bifunctional protein FolD</fullName>
    </recommendedName>
    <domain>
        <recommendedName>
            <fullName evidence="11">Methylenetetrahydrofolate dehydrogenase</fullName>
            <ecNumber evidence="11">1.5.1.5</ecNumber>
        </recommendedName>
    </domain>
    <domain>
        <recommendedName>
            <fullName evidence="11">Methenyltetrahydrofolate cyclohydrolase</fullName>
            <ecNumber evidence="11">3.5.4.9</ecNumber>
        </recommendedName>
    </domain>
</protein>
<dbReference type="SUPFAM" id="SSF53223">
    <property type="entry name" value="Aminoacid dehydrogenase-like, N-terminal domain"/>
    <property type="match status" value="1"/>
</dbReference>
<dbReference type="Pfam" id="PF00763">
    <property type="entry name" value="THF_DHG_CYH"/>
    <property type="match status" value="1"/>
</dbReference>
<comment type="catalytic activity">
    <reaction evidence="11">
        <text>(6R)-5,10-methylene-5,6,7,8-tetrahydrofolate + NADP(+) = (6R)-5,10-methenyltetrahydrofolate + NADPH</text>
        <dbReference type="Rhea" id="RHEA:22812"/>
        <dbReference type="ChEBI" id="CHEBI:15636"/>
        <dbReference type="ChEBI" id="CHEBI:57455"/>
        <dbReference type="ChEBI" id="CHEBI:57783"/>
        <dbReference type="ChEBI" id="CHEBI:58349"/>
        <dbReference type="EC" id="1.5.1.5"/>
    </reaction>
</comment>
<dbReference type="GO" id="GO:0000105">
    <property type="term" value="P:L-histidine biosynthetic process"/>
    <property type="evidence" value="ECO:0007669"/>
    <property type="project" value="UniProtKB-KW"/>
</dbReference>
<dbReference type="AlphaFoldDB" id="A0A0D6Q5E3"/>
<dbReference type="UniPathway" id="UPA00193"/>
<dbReference type="Pfam" id="PF02882">
    <property type="entry name" value="THF_DHG_CYH_C"/>
    <property type="match status" value="1"/>
</dbReference>
<evidence type="ECO:0000256" key="3">
    <source>
        <dbReference type="ARBA" id="ARBA00022605"/>
    </source>
</evidence>
<keyword evidence="3 11" id="KW-0028">Amino-acid biosynthesis</keyword>
<comment type="pathway">
    <text evidence="1 11">One-carbon metabolism; tetrahydrofolate interconversion.</text>
</comment>
<comment type="caution">
    <text evidence="14">The sequence shown here is derived from an EMBL/GenBank/DDBJ whole genome shotgun (WGS) entry which is preliminary data.</text>
</comment>
<feature type="binding site" evidence="11">
    <location>
        <begin position="165"/>
        <end position="167"/>
    </location>
    <ligand>
        <name>NADP(+)</name>
        <dbReference type="ChEBI" id="CHEBI:58349"/>
    </ligand>
</feature>
<keyword evidence="5 11" id="KW-0378">Hydrolase</keyword>
<evidence type="ECO:0000256" key="2">
    <source>
        <dbReference type="ARBA" id="ARBA00022563"/>
    </source>
</evidence>
<dbReference type="RefSeq" id="WP_048855474.1">
    <property type="nucleotide sequence ID" value="NZ_BANJ01000005.1"/>
</dbReference>
<evidence type="ECO:0000256" key="9">
    <source>
        <dbReference type="ARBA" id="ARBA00023167"/>
    </source>
</evidence>
<feature type="binding site" evidence="11">
    <location>
        <position position="231"/>
    </location>
    <ligand>
        <name>NADP(+)</name>
        <dbReference type="ChEBI" id="CHEBI:58349"/>
    </ligand>
</feature>
<proteinExistence type="inferred from homology"/>
<keyword evidence="9 11" id="KW-0486">Methionine biosynthesis</keyword>
<evidence type="ECO:0000256" key="10">
    <source>
        <dbReference type="ARBA" id="ARBA00023268"/>
    </source>
</evidence>
<dbReference type="PANTHER" id="PTHR48099:SF5">
    <property type="entry name" value="C-1-TETRAHYDROFOLATE SYNTHASE, CYTOPLASMIC"/>
    <property type="match status" value="1"/>
</dbReference>
<dbReference type="GO" id="GO:0009086">
    <property type="term" value="P:methionine biosynthetic process"/>
    <property type="evidence" value="ECO:0007669"/>
    <property type="project" value="UniProtKB-KW"/>
</dbReference>
<comment type="function">
    <text evidence="11">Catalyzes the oxidation of 5,10-methylenetetrahydrofolate to 5,10-methenyltetrahydrofolate and then the hydrolysis of 5,10-methenyltetrahydrofolate to 10-formyltetrahydrofolate.</text>
</comment>
<dbReference type="EMBL" id="BANJ01000005">
    <property type="protein sequence ID" value="GAN98563.1"/>
    <property type="molecule type" value="Genomic_DNA"/>
</dbReference>
<reference evidence="14 15" key="1">
    <citation type="submission" date="2012-11" db="EMBL/GenBank/DDBJ databases">
        <title>Whole genome sequence of Gluconacetobacter xylinus NBRC 13693.</title>
        <authorList>
            <person name="Azuma Y."/>
            <person name="Higashiura N."/>
            <person name="Hirakawa H."/>
            <person name="Matsushita K."/>
        </authorList>
    </citation>
    <scope>NUCLEOTIDE SEQUENCE [LARGE SCALE GENOMIC DNA]</scope>
    <source>
        <strain evidence="14 15">NBRC 13693</strain>
    </source>
</reference>